<dbReference type="RefSeq" id="WP_033207475.1">
    <property type="nucleotide sequence ID" value="NZ_LGUP01000373.1"/>
</dbReference>
<dbReference type="EMBL" id="LGUP01000373">
    <property type="protein sequence ID" value="KOG13982.1"/>
    <property type="molecule type" value="Genomic_DNA"/>
</dbReference>
<name>A0A0L8JJZ3_STRVR</name>
<reference evidence="1 2" key="1">
    <citation type="submission" date="2015-06" db="EMBL/GenBank/DDBJ databases">
        <authorList>
            <person name="Hoefler B.C."/>
            <person name="Straight P.D."/>
        </authorList>
    </citation>
    <scope>NUCLEOTIDE SEQUENCE [LARGE SCALE GENOMIC DNA]</scope>
    <source>
        <strain evidence="1 2">NRRL 3427</strain>
    </source>
</reference>
<protein>
    <submittedName>
        <fullName evidence="1">Uncharacterized protein</fullName>
    </submittedName>
</protein>
<organism evidence="1 2">
    <name type="scientific">Streptomyces viridochromogenes</name>
    <dbReference type="NCBI Taxonomy" id="1938"/>
    <lineage>
        <taxon>Bacteria</taxon>
        <taxon>Bacillati</taxon>
        <taxon>Actinomycetota</taxon>
        <taxon>Actinomycetes</taxon>
        <taxon>Kitasatosporales</taxon>
        <taxon>Streptomycetaceae</taxon>
        <taxon>Streptomyces</taxon>
    </lineage>
</organism>
<sequence length="84" mass="9303">MSEFRLGDRIDESTEFVNTPPPVVFKTQPTGYVRLKSPEELRAWEEAVRLTTGLEIVADSLAGHVCESGCEVDLTSRSDMCDLA</sequence>
<dbReference type="PATRIC" id="fig|1938.6.peg.6397"/>
<gene>
    <name evidence="1" type="ORF">ADK34_29895</name>
</gene>
<proteinExistence type="predicted"/>
<dbReference type="Proteomes" id="UP000037023">
    <property type="component" value="Unassembled WGS sequence"/>
</dbReference>
<accession>A0A0L8JJZ3</accession>
<comment type="caution">
    <text evidence="1">The sequence shown here is derived from an EMBL/GenBank/DDBJ whole genome shotgun (WGS) entry which is preliminary data.</text>
</comment>
<evidence type="ECO:0000313" key="1">
    <source>
        <dbReference type="EMBL" id="KOG13982.1"/>
    </source>
</evidence>
<dbReference type="AlphaFoldDB" id="A0A0L8JJZ3"/>
<evidence type="ECO:0000313" key="2">
    <source>
        <dbReference type="Proteomes" id="UP000037023"/>
    </source>
</evidence>
<dbReference type="OrthoDB" id="4234897at2"/>